<dbReference type="GO" id="GO:0003676">
    <property type="term" value="F:nucleic acid binding"/>
    <property type="evidence" value="ECO:0007669"/>
    <property type="project" value="InterPro"/>
</dbReference>
<dbReference type="AlphaFoldDB" id="A0A4Y2IQP2"/>
<dbReference type="InterPro" id="IPR036397">
    <property type="entry name" value="RNaseH_sf"/>
</dbReference>
<dbReference type="EMBL" id="BGPR01002854">
    <property type="protein sequence ID" value="GBM79995.1"/>
    <property type="molecule type" value="Genomic_DNA"/>
</dbReference>
<dbReference type="GO" id="GO:0005634">
    <property type="term" value="C:nucleus"/>
    <property type="evidence" value="ECO:0007669"/>
    <property type="project" value="UniProtKB-SubCell"/>
</dbReference>
<evidence type="ECO:0008006" key="4">
    <source>
        <dbReference type="Google" id="ProtNLM"/>
    </source>
</evidence>
<protein>
    <recommendedName>
        <fullName evidence="4">Transposable element Tcb2 transposase</fullName>
    </recommendedName>
</protein>
<name>A0A4Y2IQP2_ARAVE</name>
<dbReference type="SUPFAM" id="SSF46689">
    <property type="entry name" value="Homeodomain-like"/>
    <property type="match status" value="1"/>
</dbReference>
<dbReference type="InterPro" id="IPR009057">
    <property type="entry name" value="Homeodomain-like_sf"/>
</dbReference>
<evidence type="ECO:0000256" key="1">
    <source>
        <dbReference type="ARBA" id="ARBA00004123"/>
    </source>
</evidence>
<reference evidence="2 3" key="1">
    <citation type="journal article" date="2019" name="Sci. Rep.">
        <title>Orb-weaving spider Araneus ventricosus genome elucidates the spidroin gene catalogue.</title>
        <authorList>
            <person name="Kono N."/>
            <person name="Nakamura H."/>
            <person name="Ohtoshi R."/>
            <person name="Moran D.A.P."/>
            <person name="Shinohara A."/>
            <person name="Yoshida Y."/>
            <person name="Fujiwara M."/>
            <person name="Mori M."/>
            <person name="Tomita M."/>
            <person name="Arakawa K."/>
        </authorList>
    </citation>
    <scope>NUCLEOTIDE SEQUENCE [LARGE SCALE GENOMIC DNA]</scope>
</reference>
<organism evidence="2 3">
    <name type="scientific">Araneus ventricosus</name>
    <name type="common">Orbweaver spider</name>
    <name type="synonym">Epeira ventricosa</name>
    <dbReference type="NCBI Taxonomy" id="182803"/>
    <lineage>
        <taxon>Eukaryota</taxon>
        <taxon>Metazoa</taxon>
        <taxon>Ecdysozoa</taxon>
        <taxon>Arthropoda</taxon>
        <taxon>Chelicerata</taxon>
        <taxon>Arachnida</taxon>
        <taxon>Araneae</taxon>
        <taxon>Araneomorphae</taxon>
        <taxon>Entelegynae</taxon>
        <taxon>Araneoidea</taxon>
        <taxon>Araneidae</taxon>
        <taxon>Araneus</taxon>
    </lineage>
</organism>
<evidence type="ECO:0000313" key="3">
    <source>
        <dbReference type="Proteomes" id="UP000499080"/>
    </source>
</evidence>
<comment type="caution">
    <text evidence="2">The sequence shown here is derived from an EMBL/GenBank/DDBJ whole genome shotgun (WGS) entry which is preliminary data.</text>
</comment>
<dbReference type="Proteomes" id="UP000499080">
    <property type="component" value="Unassembled WGS sequence"/>
</dbReference>
<dbReference type="OrthoDB" id="9996331at2759"/>
<evidence type="ECO:0000313" key="2">
    <source>
        <dbReference type="EMBL" id="GBM79995.1"/>
    </source>
</evidence>
<dbReference type="Gene3D" id="3.30.420.10">
    <property type="entry name" value="Ribonuclease H-like superfamily/Ribonuclease H"/>
    <property type="match status" value="1"/>
</dbReference>
<accession>A0A4Y2IQP2</accession>
<gene>
    <name evidence="2" type="ORF">AVEN_108647_1</name>
</gene>
<keyword evidence="3" id="KW-1185">Reference proteome</keyword>
<proteinExistence type="predicted"/>
<sequence>MTSRHHFPEELRWRAIGRLEAGQTQTEVARWLNVSPSVDHRLWQQFLITDSASRRFSQGRPIATTSADDRYLSRTKVYNRNSDSNHILPCSITGMLVSTPTVRRRLHEGSLYAKRPAIYGTITSRHRRECLNWAHQHVHWTPDQWRAVLFMGTIGDDFLLQDDNARTHIVNDYLQQETIQRMEWPARSPDLSPIEHVWDALGRRISAPNPPPQTLATLATDLPEQWHSLPTELIDRIIDSITLRCMCSIASRRDHTPY</sequence>
<comment type="subcellular location">
    <subcellularLocation>
        <location evidence="1">Nucleus</location>
    </subcellularLocation>
</comment>